<dbReference type="InterPro" id="IPR017517">
    <property type="entry name" value="Maleyloyr_isom"/>
</dbReference>
<dbReference type="eggNOG" id="ENOG5032B92">
    <property type="taxonomic scope" value="Bacteria"/>
</dbReference>
<dbReference type="NCBIfam" id="TIGR03086">
    <property type="entry name" value="TIGR03086 family metal-binding protein"/>
    <property type="match status" value="1"/>
</dbReference>
<proteinExistence type="predicted"/>
<dbReference type="OrthoDB" id="5185819at2"/>
<name>F1YNA0_9ACTN</name>
<dbReference type="SUPFAM" id="SSF109854">
    <property type="entry name" value="DinB/YfiT-like putative metalloenzymes"/>
    <property type="match status" value="1"/>
</dbReference>
<reference evidence="1 2" key="1">
    <citation type="journal article" date="2011" name="J. Bacteriol.">
        <title>Draft Genome Sequence of Gordonia neofelifaecis NRRL B-59395, a Cholesterol-Degrading Actinomycete.</title>
        <authorList>
            <person name="Ge F."/>
            <person name="Li W."/>
            <person name="Chen G."/>
            <person name="Liu Y."/>
            <person name="Zhang G."/>
            <person name="Yong B."/>
            <person name="Wang Q."/>
            <person name="Wang N."/>
            <person name="Huang Z."/>
            <person name="Li W."/>
            <person name="Wang J."/>
            <person name="Wu C."/>
            <person name="Xie Q."/>
            <person name="Liu G."/>
        </authorList>
    </citation>
    <scope>NUCLEOTIDE SEQUENCE [LARGE SCALE GENOMIC DNA]</scope>
    <source>
        <strain evidence="1 2">NRRL B-59395</strain>
    </source>
</reference>
<gene>
    <name evidence="1" type="ORF">SCNU_16993</name>
</gene>
<evidence type="ECO:0000313" key="1">
    <source>
        <dbReference type="EMBL" id="EGD53811.1"/>
    </source>
</evidence>
<accession>F1YNA0</accession>
<dbReference type="AlphaFoldDB" id="F1YNA0"/>
<evidence type="ECO:0008006" key="3">
    <source>
        <dbReference type="Google" id="ProtNLM"/>
    </source>
</evidence>
<comment type="caution">
    <text evidence="1">The sequence shown here is derived from an EMBL/GenBank/DDBJ whole genome shotgun (WGS) entry which is preliminary data.</text>
</comment>
<evidence type="ECO:0000313" key="2">
    <source>
        <dbReference type="Proteomes" id="UP000035065"/>
    </source>
</evidence>
<sequence>METSVALNQTLNDLADLLDSAADTPATAPTPCSDFDFQTLRHHVVGWLSAFADGYTSADHLCGDPGAVTVTGTGAEQVRALAGRLDEVLPAATADPVRIGDSAMPGDMALSMMLWEYQVHGWDLARAAGENWSPADAGVEASLQFAPNMLSPDFQGEGKPFGVSVPVADDAPAIDRLVGLSGRDPNWTVA</sequence>
<protein>
    <recommendedName>
        <fullName evidence="3">Mycothiol-dependent maleylpyruvate isomerase metal-binding domain-containing protein</fullName>
    </recommendedName>
</protein>
<keyword evidence="2" id="KW-1185">Reference proteome</keyword>
<dbReference type="InterPro" id="IPR017520">
    <property type="entry name" value="CHP03086"/>
</dbReference>
<dbReference type="RefSeq" id="WP_009680592.1">
    <property type="nucleotide sequence ID" value="NZ_AEUD01000017.1"/>
</dbReference>
<organism evidence="1 2">
    <name type="scientific">Gordonia neofelifaecis NRRL B-59395</name>
    <dbReference type="NCBI Taxonomy" id="644548"/>
    <lineage>
        <taxon>Bacteria</taxon>
        <taxon>Bacillati</taxon>
        <taxon>Actinomycetota</taxon>
        <taxon>Actinomycetes</taxon>
        <taxon>Mycobacteriales</taxon>
        <taxon>Gordoniaceae</taxon>
        <taxon>Gordonia</taxon>
    </lineage>
</organism>
<dbReference type="EMBL" id="AEUD01000017">
    <property type="protein sequence ID" value="EGD53811.1"/>
    <property type="molecule type" value="Genomic_DNA"/>
</dbReference>
<dbReference type="InterPro" id="IPR034660">
    <property type="entry name" value="DinB/YfiT-like"/>
</dbReference>
<dbReference type="Proteomes" id="UP000035065">
    <property type="component" value="Unassembled WGS sequence"/>
</dbReference>
<dbReference type="NCBIfam" id="TIGR03083">
    <property type="entry name" value="maleylpyruvate isomerase family mycothiol-dependent enzyme"/>
    <property type="match status" value="1"/>
</dbReference>